<evidence type="ECO:0000313" key="7">
    <source>
        <dbReference type="Proteomes" id="UP000297318"/>
    </source>
</evidence>
<evidence type="ECO:0000259" key="5">
    <source>
        <dbReference type="PROSITE" id="PS50893"/>
    </source>
</evidence>
<dbReference type="PROSITE" id="PS50893">
    <property type="entry name" value="ABC_TRANSPORTER_2"/>
    <property type="match status" value="1"/>
</dbReference>
<gene>
    <name evidence="6" type="ORF">SERN_0473</name>
</gene>
<protein>
    <recommendedName>
        <fullName evidence="4">ABC-type quaternary amine transporter</fullName>
        <ecNumber evidence="4">7.6.2.9</ecNumber>
    </recommendedName>
</protein>
<dbReference type="InterPro" id="IPR017871">
    <property type="entry name" value="ABC_transporter-like_CS"/>
</dbReference>
<sequence>MITFDHVTKRFPDGTVGVDDLSLEIEQGSFTVFVGPSGCGKTTSMRMINRMIDPTEGTITVGGRDISTVRPTELRLGIGYVIQNAGLMPHRTVVDNVATVLVLQGVTKRKARITALEAMERVGLDLRMATRYPAQLSGGQQQRVGVARALAADPPVLLMDEPFSAVDPVVRDDLQREMLRLQSELSKTIVFVTHDIDEAIRLGDRVAVFGTGGVLQQLDTAEAVLTRPANPFVTNLVGRDRGFRSLSFQSATQVPVHDVETLPLAGLGSAPALAPHAWALVVDGDRRPVGWLNATRQALVGERGEAALAPLGSLSTPSRTLRQSLDAVLSSPSERGVVVDDDGALLGVVEANDVLAALSAQRGSTTDDAGVLGATATQDALS</sequence>
<comment type="caution">
    <text evidence="6">The sequence shown here is derived from an EMBL/GenBank/DDBJ whole genome shotgun (WGS) entry which is preliminary data.</text>
</comment>
<dbReference type="PROSITE" id="PS00211">
    <property type="entry name" value="ABC_TRANSPORTER_1"/>
    <property type="match status" value="1"/>
</dbReference>
<proteinExistence type="predicted"/>
<dbReference type="GO" id="GO:0015418">
    <property type="term" value="F:ABC-type quaternary ammonium compound transporting activity"/>
    <property type="evidence" value="ECO:0007669"/>
    <property type="project" value="UniProtKB-EC"/>
</dbReference>
<feature type="domain" description="ABC transporter" evidence="5">
    <location>
        <begin position="2"/>
        <end position="236"/>
    </location>
</feature>
<evidence type="ECO:0000256" key="1">
    <source>
        <dbReference type="ARBA" id="ARBA00022448"/>
    </source>
</evidence>
<keyword evidence="7" id="KW-1185">Reference proteome</keyword>
<dbReference type="Proteomes" id="UP000297318">
    <property type="component" value="Unassembled WGS sequence"/>
</dbReference>
<accession>A0A4Z1EA16</accession>
<dbReference type="EC" id="7.6.2.9" evidence="4"/>
<dbReference type="SMART" id="SM00382">
    <property type="entry name" value="AAA"/>
    <property type="match status" value="1"/>
</dbReference>
<dbReference type="InterPro" id="IPR003593">
    <property type="entry name" value="AAA+_ATPase"/>
</dbReference>
<dbReference type="FunFam" id="3.40.50.300:FF:000425">
    <property type="entry name" value="Probable ABC transporter, ATP-binding subunit"/>
    <property type="match status" value="1"/>
</dbReference>
<evidence type="ECO:0000256" key="4">
    <source>
        <dbReference type="ARBA" id="ARBA00066388"/>
    </source>
</evidence>
<dbReference type="Gene3D" id="3.40.50.300">
    <property type="entry name" value="P-loop containing nucleotide triphosphate hydrolases"/>
    <property type="match status" value="1"/>
</dbReference>
<dbReference type="SUPFAM" id="SSF54631">
    <property type="entry name" value="CBS-domain pair"/>
    <property type="match status" value="1"/>
</dbReference>
<keyword evidence="1" id="KW-0813">Transport</keyword>
<dbReference type="PANTHER" id="PTHR43869">
    <property type="entry name" value="GLYCINE BETAINE/PROLINE BETAINE TRANSPORT SYSTEM ATP-BINDING PROTEIN PROV"/>
    <property type="match status" value="1"/>
</dbReference>
<dbReference type="AlphaFoldDB" id="A0A4Z1EA16"/>
<keyword evidence="3" id="KW-0067">ATP-binding</keyword>
<dbReference type="InterPro" id="IPR046342">
    <property type="entry name" value="CBS_dom_sf"/>
</dbReference>
<dbReference type="PANTHER" id="PTHR43869:SF1">
    <property type="entry name" value="GLYCINE BETAINE_PROLINE BETAINE TRANSPORT SYSTEM ATP-BINDING PROTEIN PROV"/>
    <property type="match status" value="1"/>
</dbReference>
<evidence type="ECO:0000256" key="3">
    <source>
        <dbReference type="ARBA" id="ARBA00022840"/>
    </source>
</evidence>
<evidence type="ECO:0000256" key="2">
    <source>
        <dbReference type="ARBA" id="ARBA00022741"/>
    </source>
</evidence>
<organism evidence="6 7">
    <name type="scientific">Serinibacter arcticus</name>
    <dbReference type="NCBI Taxonomy" id="1655435"/>
    <lineage>
        <taxon>Bacteria</taxon>
        <taxon>Bacillati</taxon>
        <taxon>Actinomycetota</taxon>
        <taxon>Actinomycetes</taxon>
        <taxon>Micrococcales</taxon>
        <taxon>Beutenbergiaceae</taxon>
        <taxon>Serinibacter</taxon>
    </lineage>
</organism>
<evidence type="ECO:0000313" key="6">
    <source>
        <dbReference type="EMBL" id="TGO06281.1"/>
    </source>
</evidence>
<dbReference type="OrthoDB" id="9802264at2"/>
<dbReference type="GO" id="GO:0016887">
    <property type="term" value="F:ATP hydrolysis activity"/>
    <property type="evidence" value="ECO:0007669"/>
    <property type="project" value="InterPro"/>
</dbReference>
<dbReference type="EMBL" id="RHPJ01000001">
    <property type="protein sequence ID" value="TGO06281.1"/>
    <property type="molecule type" value="Genomic_DNA"/>
</dbReference>
<dbReference type="RefSeq" id="WP_135848510.1">
    <property type="nucleotide sequence ID" value="NZ_RHPJ01000001.1"/>
</dbReference>
<keyword evidence="2" id="KW-0547">Nucleotide-binding</keyword>
<name>A0A4Z1EA16_9MICO</name>
<reference evidence="6 7" key="1">
    <citation type="submission" date="2018-11" db="EMBL/GenBank/DDBJ databases">
        <title>Complete genome sequencing of the Actinobacteria Serinibacter sp. K3-2.</title>
        <authorList>
            <person name="Rakitin A.L."/>
            <person name="Beletsky A.V."/>
            <person name="Mardanov A.V."/>
            <person name="Ravin N.V."/>
            <person name="Gromova A.S."/>
            <person name="Filippova S.N."/>
            <person name="Gal'Chenko V.F."/>
        </authorList>
    </citation>
    <scope>NUCLEOTIDE SEQUENCE [LARGE SCALE GENOMIC DNA]</scope>
    <source>
        <strain evidence="6 7">K3-2</strain>
    </source>
</reference>
<dbReference type="InterPro" id="IPR027417">
    <property type="entry name" value="P-loop_NTPase"/>
</dbReference>
<dbReference type="InterPro" id="IPR003439">
    <property type="entry name" value="ABC_transporter-like_ATP-bd"/>
</dbReference>
<dbReference type="Pfam" id="PF00005">
    <property type="entry name" value="ABC_tran"/>
    <property type="match status" value="1"/>
</dbReference>
<dbReference type="SUPFAM" id="SSF52540">
    <property type="entry name" value="P-loop containing nucleoside triphosphate hydrolases"/>
    <property type="match status" value="1"/>
</dbReference>
<dbReference type="GO" id="GO:0005524">
    <property type="term" value="F:ATP binding"/>
    <property type="evidence" value="ECO:0007669"/>
    <property type="project" value="UniProtKB-KW"/>
</dbReference>
<dbReference type="InterPro" id="IPR051921">
    <property type="entry name" value="ABC_osmolyte_uptake_ATP-bind"/>
</dbReference>